<dbReference type="SUPFAM" id="SSF46785">
    <property type="entry name" value="Winged helix' DNA-binding domain"/>
    <property type="match status" value="1"/>
</dbReference>
<evidence type="ECO:0000256" key="3">
    <source>
        <dbReference type="ARBA" id="ARBA00023163"/>
    </source>
</evidence>
<sequence>MLGVRQCLDAMGENRGVEELAEVLRMLANPVRLKMLALIAVKPRYAYELAKLLGLSYPLVHLHLTALERAGFIEGDYVGGPRTRKVYKLRDFELVISRELLRKLGEKLEGG</sequence>
<dbReference type="InterPro" id="IPR036390">
    <property type="entry name" value="WH_DNA-bd_sf"/>
</dbReference>
<keyword evidence="1" id="KW-0805">Transcription regulation</keyword>
<accession>A0A7J3X621</accession>
<evidence type="ECO:0000256" key="1">
    <source>
        <dbReference type="ARBA" id="ARBA00023015"/>
    </source>
</evidence>
<gene>
    <name evidence="5" type="ORF">ENM88_01920</name>
</gene>
<dbReference type="InterPro" id="IPR051081">
    <property type="entry name" value="HTH_MetalResp_TranReg"/>
</dbReference>
<dbReference type="PANTHER" id="PTHR33154">
    <property type="entry name" value="TRANSCRIPTIONAL REGULATOR, ARSR FAMILY"/>
    <property type="match status" value="1"/>
</dbReference>
<reference evidence="5" key="1">
    <citation type="journal article" date="2020" name="mSystems">
        <title>Genome- and Community-Level Interaction Insights into Carbon Utilization and Element Cycling Functions of Hydrothermarchaeota in Hydrothermal Sediment.</title>
        <authorList>
            <person name="Zhou Z."/>
            <person name="Liu Y."/>
            <person name="Xu W."/>
            <person name="Pan J."/>
            <person name="Luo Z.H."/>
            <person name="Li M."/>
        </authorList>
    </citation>
    <scope>NUCLEOTIDE SEQUENCE [LARGE SCALE GENOMIC DNA]</scope>
    <source>
        <strain evidence="5">SpSt-1125</strain>
    </source>
</reference>
<dbReference type="AlphaFoldDB" id="A0A7J3X621"/>
<evidence type="ECO:0000256" key="2">
    <source>
        <dbReference type="ARBA" id="ARBA00023125"/>
    </source>
</evidence>
<dbReference type="Pfam" id="PF01022">
    <property type="entry name" value="HTH_5"/>
    <property type="match status" value="1"/>
</dbReference>
<dbReference type="GO" id="GO:0003677">
    <property type="term" value="F:DNA binding"/>
    <property type="evidence" value="ECO:0007669"/>
    <property type="project" value="UniProtKB-KW"/>
</dbReference>
<evidence type="ECO:0000313" key="5">
    <source>
        <dbReference type="EMBL" id="HHP04495.1"/>
    </source>
</evidence>
<name>A0A7J3X621_THEPE</name>
<organism evidence="5">
    <name type="scientific">Thermofilum pendens</name>
    <dbReference type="NCBI Taxonomy" id="2269"/>
    <lineage>
        <taxon>Archaea</taxon>
        <taxon>Thermoproteota</taxon>
        <taxon>Thermoprotei</taxon>
        <taxon>Thermofilales</taxon>
        <taxon>Thermofilaceae</taxon>
        <taxon>Thermofilum</taxon>
    </lineage>
</organism>
<dbReference type="SMART" id="SM00418">
    <property type="entry name" value="HTH_ARSR"/>
    <property type="match status" value="1"/>
</dbReference>
<comment type="caution">
    <text evidence="5">The sequence shown here is derived from an EMBL/GenBank/DDBJ whole genome shotgun (WGS) entry which is preliminary data.</text>
</comment>
<dbReference type="InterPro" id="IPR036388">
    <property type="entry name" value="WH-like_DNA-bd_sf"/>
</dbReference>
<dbReference type="InterPro" id="IPR011991">
    <property type="entry name" value="ArsR-like_HTH"/>
</dbReference>
<keyword evidence="3" id="KW-0804">Transcription</keyword>
<dbReference type="InterPro" id="IPR001845">
    <property type="entry name" value="HTH_ArsR_DNA-bd_dom"/>
</dbReference>
<proteinExistence type="predicted"/>
<dbReference type="PANTHER" id="PTHR33154:SF33">
    <property type="entry name" value="TRANSCRIPTIONAL REPRESSOR SDPR"/>
    <property type="match status" value="1"/>
</dbReference>
<evidence type="ECO:0000259" key="4">
    <source>
        <dbReference type="SMART" id="SM00418"/>
    </source>
</evidence>
<protein>
    <submittedName>
        <fullName evidence="5">ArsR family transcriptional regulator</fullName>
    </submittedName>
</protein>
<dbReference type="Gene3D" id="1.10.10.10">
    <property type="entry name" value="Winged helix-like DNA-binding domain superfamily/Winged helix DNA-binding domain"/>
    <property type="match status" value="1"/>
</dbReference>
<feature type="domain" description="HTH arsR-type" evidence="4">
    <location>
        <begin position="22"/>
        <end position="103"/>
    </location>
</feature>
<keyword evidence="2" id="KW-0238">DNA-binding</keyword>
<dbReference type="CDD" id="cd00090">
    <property type="entry name" value="HTH_ARSR"/>
    <property type="match status" value="1"/>
</dbReference>
<dbReference type="GO" id="GO:0003700">
    <property type="term" value="F:DNA-binding transcription factor activity"/>
    <property type="evidence" value="ECO:0007669"/>
    <property type="project" value="InterPro"/>
</dbReference>
<dbReference type="EMBL" id="DRZM01000066">
    <property type="protein sequence ID" value="HHP04495.1"/>
    <property type="molecule type" value="Genomic_DNA"/>
</dbReference>